<dbReference type="AlphaFoldDB" id="A0A0L0N3I2"/>
<evidence type="ECO:0008006" key="4">
    <source>
        <dbReference type="Google" id="ProtNLM"/>
    </source>
</evidence>
<sequence>TSNPVSFTHVLTAGGRRVAEGRRDPLVLWSLNVARGRDANLAFSEPRKRHLTMETPGTGTMRGWTVVLRAAWSPSCGRAFSTRRPERVHVRCGSAGHVAIEFVHAFTVYRRVRPGLADALDSLFNAPESSPESALLIHLPPFPSGTGVETGLPGFLQHLPAASINYRWSATSPAMGQNGTSVPLCWPTPTHDTAFAFAWLVENLAPPKNGRRDIYVYGSHLGASLATSLALTEAHSHARFGVRGVIAYNGIYNWTMFLPDHRVNKPPTRSKRAVTPPQPAEGSHLHRLQDEMPGLFDDPSNLFDPFASPSLFFHGPGLLVPRSFSMSMEDAANIDRLTKRDDAPVVPLKTPRKSHLIFPPRKSALKIPETLLLYDSQPPPPPPSRRTKIRRTRRAKTTGNTFEAQAEEFAELMRRSVDVVELKERSKWDEDMEDKEDEARRRVQLVDVGPETKSVELSDGGQEAALTWLQHRL</sequence>
<proteinExistence type="predicted"/>
<feature type="non-terminal residue" evidence="2">
    <location>
        <position position="1"/>
    </location>
</feature>
<dbReference type="STRING" id="1163406.A0A0L0N3I2"/>
<keyword evidence="3" id="KW-1185">Reference proteome</keyword>
<gene>
    <name evidence="2" type="ORF">TOPH_06757</name>
</gene>
<evidence type="ECO:0000313" key="2">
    <source>
        <dbReference type="EMBL" id="KND88576.1"/>
    </source>
</evidence>
<feature type="compositionally biased region" description="Basic residues" evidence="1">
    <location>
        <begin position="385"/>
        <end position="396"/>
    </location>
</feature>
<organism evidence="2 3">
    <name type="scientific">Tolypocladium ophioglossoides (strain CBS 100239)</name>
    <name type="common">Snaketongue truffleclub</name>
    <name type="synonym">Elaphocordyceps ophioglossoides</name>
    <dbReference type="NCBI Taxonomy" id="1163406"/>
    <lineage>
        <taxon>Eukaryota</taxon>
        <taxon>Fungi</taxon>
        <taxon>Dikarya</taxon>
        <taxon>Ascomycota</taxon>
        <taxon>Pezizomycotina</taxon>
        <taxon>Sordariomycetes</taxon>
        <taxon>Hypocreomycetidae</taxon>
        <taxon>Hypocreales</taxon>
        <taxon>Ophiocordycipitaceae</taxon>
        <taxon>Tolypocladium</taxon>
    </lineage>
</organism>
<dbReference type="EMBL" id="LFRF01000024">
    <property type="protein sequence ID" value="KND88576.1"/>
    <property type="molecule type" value="Genomic_DNA"/>
</dbReference>
<protein>
    <recommendedName>
        <fullName evidence="4">Alpha/beta hydrolase fold-3 domain-containing protein</fullName>
    </recommendedName>
</protein>
<dbReference type="OrthoDB" id="5396420at2759"/>
<comment type="caution">
    <text evidence="2">The sequence shown here is derived from an EMBL/GenBank/DDBJ whole genome shotgun (WGS) entry which is preliminary data.</text>
</comment>
<evidence type="ECO:0000256" key="1">
    <source>
        <dbReference type="SAM" id="MobiDB-lite"/>
    </source>
</evidence>
<dbReference type="InterPro" id="IPR029058">
    <property type="entry name" value="AB_hydrolase_fold"/>
</dbReference>
<dbReference type="Gene3D" id="3.40.50.1820">
    <property type="entry name" value="alpha/beta hydrolase"/>
    <property type="match status" value="1"/>
</dbReference>
<reference evidence="2 3" key="1">
    <citation type="journal article" date="2015" name="BMC Genomics">
        <title>The genome of the truffle-parasite Tolypocladium ophioglossoides and the evolution of antifungal peptaibiotics.</title>
        <authorList>
            <person name="Quandt C.A."/>
            <person name="Bushley K.E."/>
            <person name="Spatafora J.W."/>
        </authorList>
    </citation>
    <scope>NUCLEOTIDE SEQUENCE [LARGE SCALE GENOMIC DNA]</scope>
    <source>
        <strain evidence="2 3">CBS 100239</strain>
    </source>
</reference>
<feature type="region of interest" description="Disordered" evidence="1">
    <location>
        <begin position="373"/>
        <end position="398"/>
    </location>
</feature>
<evidence type="ECO:0000313" key="3">
    <source>
        <dbReference type="Proteomes" id="UP000036947"/>
    </source>
</evidence>
<name>A0A0L0N3I2_TOLOC</name>
<dbReference type="Proteomes" id="UP000036947">
    <property type="component" value="Unassembled WGS sequence"/>
</dbReference>
<dbReference type="SUPFAM" id="SSF53474">
    <property type="entry name" value="alpha/beta-Hydrolases"/>
    <property type="match status" value="1"/>
</dbReference>
<accession>A0A0L0N3I2</accession>